<dbReference type="AlphaFoldDB" id="A0A2T4GIT3"/>
<evidence type="ECO:0000313" key="1">
    <source>
        <dbReference type="EMBL" id="PTD03476.1"/>
    </source>
</evidence>
<evidence type="ECO:0000313" key="2">
    <source>
        <dbReference type="Proteomes" id="UP000241587"/>
    </source>
</evidence>
<protein>
    <submittedName>
        <fullName evidence="1">Uncharacterized protein</fullName>
    </submittedName>
</protein>
<name>A0A2T4GIT3_FUSCU</name>
<accession>A0A2T4GIT3</accession>
<dbReference type="EMBL" id="PVEM01000014">
    <property type="protein sequence ID" value="PTD03476.1"/>
    <property type="molecule type" value="Genomic_DNA"/>
</dbReference>
<proteinExistence type="predicted"/>
<reference evidence="1 2" key="1">
    <citation type="submission" date="2018-02" db="EMBL/GenBank/DDBJ databases">
        <title>Fusarium culmorum secondary metabolites in fungal-bacterial-plant interactions.</title>
        <authorList>
            <person name="Schmidt R."/>
        </authorList>
    </citation>
    <scope>NUCLEOTIDE SEQUENCE [LARGE SCALE GENOMIC DNA]</scope>
    <source>
        <strain evidence="1 2">PV</strain>
    </source>
</reference>
<gene>
    <name evidence="1" type="ORF">FCULG_00012773</name>
</gene>
<sequence length="244" mass="28298">MSPELEGMLLPNPDLKKLMLESVLRPDDHDAYVTYIRKLLLYVMCALFWGDVHGALAYVHKAYTIWRNLDSTDTEWLLTAQSLDIIKGVLASVTGSQSFSLHSKLLWRPENRKQFNEVFGEKAWSVISERKCLLYQLSHAEERHKLADIHTLYKTSISQGLEERTWIELQNLLHASSISMIGTQTKYNECIEGHGTGWNNNVHDEVKEHIASAQIFVRICQYLMARDRVIMFSRYRDLIMLELV</sequence>
<keyword evidence="2" id="KW-1185">Reference proteome</keyword>
<comment type="caution">
    <text evidence="1">The sequence shown here is derived from an EMBL/GenBank/DDBJ whole genome shotgun (WGS) entry which is preliminary data.</text>
</comment>
<dbReference type="Proteomes" id="UP000241587">
    <property type="component" value="Unassembled WGS sequence"/>
</dbReference>
<organism evidence="1 2">
    <name type="scientific">Fusarium culmorum</name>
    <dbReference type="NCBI Taxonomy" id="5516"/>
    <lineage>
        <taxon>Eukaryota</taxon>
        <taxon>Fungi</taxon>
        <taxon>Dikarya</taxon>
        <taxon>Ascomycota</taxon>
        <taxon>Pezizomycotina</taxon>
        <taxon>Sordariomycetes</taxon>
        <taxon>Hypocreomycetidae</taxon>
        <taxon>Hypocreales</taxon>
        <taxon>Nectriaceae</taxon>
        <taxon>Fusarium</taxon>
    </lineage>
</organism>